<evidence type="ECO:0000313" key="4">
    <source>
        <dbReference type="EMBL" id="JAQ06448.1"/>
    </source>
</evidence>
<dbReference type="GO" id="GO:0005886">
    <property type="term" value="C:plasma membrane"/>
    <property type="evidence" value="ECO:0007669"/>
    <property type="project" value="TreeGrafter"/>
</dbReference>
<keyword evidence="1" id="KW-0813">Transport</keyword>
<evidence type="ECO:0000256" key="3">
    <source>
        <dbReference type="SAM" id="Phobius"/>
    </source>
</evidence>
<sequence length="200" mass="21765">GTTVGNTYHKILLGRVPNSRHLPPVHRESICPRYPTAPANELFVHVTLLLLLTNCVSSYSIRWRSIFTIALAGLRGAVSFALVLRMVHQPLAHSTTNTVATTATQYFVTTTISVIVLTMGILGTMIRPVLFNFGILCRNFTVTAEFALRNLSSNTAATFTPNALDSMTTTLHAPSHGMDVATSCDDAESNLSRNHHPCVC</sequence>
<dbReference type="InterPro" id="IPR018422">
    <property type="entry name" value="Cation/H_exchanger_CPA1"/>
</dbReference>
<dbReference type="GO" id="GO:0051453">
    <property type="term" value="P:regulation of intracellular pH"/>
    <property type="evidence" value="ECO:0007669"/>
    <property type="project" value="TreeGrafter"/>
</dbReference>
<keyword evidence="3" id="KW-1133">Transmembrane helix</keyword>
<dbReference type="AlphaFoldDB" id="A0A146LDZ8"/>
<dbReference type="GO" id="GO:0098719">
    <property type="term" value="P:sodium ion import across plasma membrane"/>
    <property type="evidence" value="ECO:0007669"/>
    <property type="project" value="TreeGrafter"/>
</dbReference>
<evidence type="ECO:0000256" key="2">
    <source>
        <dbReference type="ARBA" id="ARBA00023065"/>
    </source>
</evidence>
<evidence type="ECO:0000256" key="1">
    <source>
        <dbReference type="ARBA" id="ARBA00022448"/>
    </source>
</evidence>
<keyword evidence="3" id="KW-0812">Transmembrane</keyword>
<feature type="non-terminal residue" evidence="4">
    <location>
        <position position="1"/>
    </location>
</feature>
<keyword evidence="2" id="KW-0406">Ion transport</keyword>
<dbReference type="PANTHER" id="PTHR10110">
    <property type="entry name" value="SODIUM/HYDROGEN EXCHANGER"/>
    <property type="match status" value="1"/>
</dbReference>
<gene>
    <name evidence="4" type="ORF">g.20545</name>
</gene>
<reference evidence="4" key="1">
    <citation type="journal article" date="2016" name="Gigascience">
        <title>De novo construction of an expanded transcriptome assembly for the western tarnished plant bug, Lygus hesperus.</title>
        <authorList>
            <person name="Tassone E.E."/>
            <person name="Geib S.M."/>
            <person name="Hall B."/>
            <person name="Fabrick J.A."/>
            <person name="Brent C.S."/>
            <person name="Hull J.J."/>
        </authorList>
    </citation>
    <scope>NUCLEOTIDE SEQUENCE</scope>
</reference>
<evidence type="ECO:0008006" key="5">
    <source>
        <dbReference type="Google" id="ProtNLM"/>
    </source>
</evidence>
<protein>
    <recommendedName>
        <fullName evidence="5">Cation/H+ exchanger domain-containing protein</fullName>
    </recommendedName>
</protein>
<organism evidence="4">
    <name type="scientific">Lygus hesperus</name>
    <name type="common">Western plant bug</name>
    <dbReference type="NCBI Taxonomy" id="30085"/>
    <lineage>
        <taxon>Eukaryota</taxon>
        <taxon>Metazoa</taxon>
        <taxon>Ecdysozoa</taxon>
        <taxon>Arthropoda</taxon>
        <taxon>Hexapoda</taxon>
        <taxon>Insecta</taxon>
        <taxon>Pterygota</taxon>
        <taxon>Neoptera</taxon>
        <taxon>Paraneoptera</taxon>
        <taxon>Hemiptera</taxon>
        <taxon>Heteroptera</taxon>
        <taxon>Panheteroptera</taxon>
        <taxon>Cimicomorpha</taxon>
        <taxon>Miridae</taxon>
        <taxon>Mirini</taxon>
        <taxon>Lygus</taxon>
    </lineage>
</organism>
<name>A0A146LDZ8_LYGHE</name>
<dbReference type="EMBL" id="GDHC01012181">
    <property type="protein sequence ID" value="JAQ06448.1"/>
    <property type="molecule type" value="Transcribed_RNA"/>
</dbReference>
<dbReference type="GO" id="GO:0015385">
    <property type="term" value="F:sodium:proton antiporter activity"/>
    <property type="evidence" value="ECO:0007669"/>
    <property type="project" value="InterPro"/>
</dbReference>
<feature type="transmembrane region" description="Helical" evidence="3">
    <location>
        <begin position="106"/>
        <end position="126"/>
    </location>
</feature>
<feature type="transmembrane region" description="Helical" evidence="3">
    <location>
        <begin position="66"/>
        <end position="86"/>
    </location>
</feature>
<feature type="transmembrane region" description="Helical" evidence="3">
    <location>
        <begin position="42"/>
        <end position="59"/>
    </location>
</feature>
<accession>A0A146LDZ8</accession>
<dbReference type="GO" id="GO:0015386">
    <property type="term" value="F:potassium:proton antiporter activity"/>
    <property type="evidence" value="ECO:0007669"/>
    <property type="project" value="TreeGrafter"/>
</dbReference>
<dbReference type="PANTHER" id="PTHR10110:SF126">
    <property type="entry name" value="NA(+)_H(+) EXCHANGER PROTEIN 7"/>
    <property type="match status" value="1"/>
</dbReference>
<keyword evidence="3" id="KW-0472">Membrane</keyword>
<proteinExistence type="predicted"/>